<dbReference type="EMBL" id="JARK01001642">
    <property type="protein sequence ID" value="EYB84962.1"/>
    <property type="molecule type" value="Genomic_DNA"/>
</dbReference>
<comment type="catalytic activity">
    <reaction evidence="20">
        <text>ATP + H2O = ADP + phosphate + H(+)</text>
        <dbReference type="Rhea" id="RHEA:13065"/>
        <dbReference type="ChEBI" id="CHEBI:15377"/>
        <dbReference type="ChEBI" id="CHEBI:15378"/>
        <dbReference type="ChEBI" id="CHEBI:30616"/>
        <dbReference type="ChEBI" id="CHEBI:43474"/>
        <dbReference type="ChEBI" id="CHEBI:456216"/>
        <dbReference type="EC" id="3.6.4.12"/>
    </reaction>
    <physiologicalReaction direction="left-to-right" evidence="20">
        <dbReference type="Rhea" id="RHEA:13066"/>
    </physiologicalReaction>
</comment>
<feature type="domain" description="Helicase ATP-binding" evidence="22">
    <location>
        <begin position="781"/>
        <end position="944"/>
    </location>
</feature>
<dbReference type="GO" id="GO:0005634">
    <property type="term" value="C:nucleus"/>
    <property type="evidence" value="ECO:0007669"/>
    <property type="project" value="UniProtKB-SubCell"/>
</dbReference>
<keyword evidence="19" id="KW-0511">Multifunctional enzyme</keyword>
<evidence type="ECO:0000256" key="6">
    <source>
        <dbReference type="ARBA" id="ARBA00022705"/>
    </source>
</evidence>
<keyword evidence="9" id="KW-0547">Nucleotide-binding</keyword>
<evidence type="ECO:0000256" key="20">
    <source>
        <dbReference type="ARBA" id="ARBA00048432"/>
    </source>
</evidence>
<dbReference type="GO" id="GO:0051539">
    <property type="term" value="F:4 iron, 4 sulfur cluster binding"/>
    <property type="evidence" value="ECO:0007669"/>
    <property type="project" value="UniProtKB-KW"/>
</dbReference>
<keyword evidence="10" id="KW-0227">DNA damage</keyword>
<evidence type="ECO:0000256" key="8">
    <source>
        <dbReference type="ARBA" id="ARBA00022723"/>
    </source>
</evidence>
<evidence type="ECO:0000256" key="14">
    <source>
        <dbReference type="ARBA" id="ARBA00023004"/>
    </source>
</evidence>
<keyword evidence="7" id="KW-0540">Nuclease</keyword>
<dbReference type="InterPro" id="IPR041677">
    <property type="entry name" value="DNA2/NAM7_AAA_11"/>
</dbReference>
<evidence type="ECO:0000256" key="7">
    <source>
        <dbReference type="ARBA" id="ARBA00022722"/>
    </source>
</evidence>
<dbReference type="PANTHER" id="PTHR43788">
    <property type="entry name" value="DNA2/NAM7 HELICASE FAMILY MEMBER"/>
    <property type="match status" value="1"/>
</dbReference>
<dbReference type="GO" id="GO:0004518">
    <property type="term" value="F:nuclease activity"/>
    <property type="evidence" value="ECO:0007669"/>
    <property type="project" value="UniProtKB-KW"/>
</dbReference>
<comment type="cofactor">
    <cofactor evidence="1">
        <name>[4Fe-4S] cluster</name>
        <dbReference type="ChEBI" id="CHEBI:49883"/>
    </cofactor>
</comment>
<dbReference type="OrthoDB" id="5871723at2759"/>
<evidence type="ECO:0000256" key="1">
    <source>
        <dbReference type="ARBA" id="ARBA00001966"/>
    </source>
</evidence>
<evidence type="ECO:0000256" key="18">
    <source>
        <dbReference type="ARBA" id="ARBA00023242"/>
    </source>
</evidence>
<keyword evidence="12" id="KW-0347">Helicase</keyword>
<proteinExistence type="inferred from homology"/>
<keyword evidence="18" id="KW-0539">Nucleus</keyword>
<keyword evidence="16" id="KW-0238">DNA-binding</keyword>
<dbReference type="InterPro" id="IPR011604">
    <property type="entry name" value="PDDEXK-like_dom_sf"/>
</dbReference>
<dbReference type="GO" id="GO:0006260">
    <property type="term" value="P:DNA replication"/>
    <property type="evidence" value="ECO:0007669"/>
    <property type="project" value="UniProtKB-KW"/>
</dbReference>
<evidence type="ECO:0000256" key="11">
    <source>
        <dbReference type="ARBA" id="ARBA00022801"/>
    </source>
</evidence>
<accession>A0A016S3Q8</accession>
<evidence type="ECO:0000256" key="21">
    <source>
        <dbReference type="SAM" id="MobiDB-lite"/>
    </source>
</evidence>
<dbReference type="Gene3D" id="3.90.320.10">
    <property type="match status" value="1"/>
</dbReference>
<dbReference type="InterPro" id="IPR027417">
    <property type="entry name" value="P-loop_NTPase"/>
</dbReference>
<dbReference type="InterPro" id="IPR014808">
    <property type="entry name" value="DNA_replication_fac_Dna2_N"/>
</dbReference>
<dbReference type="SUPFAM" id="SSF52540">
    <property type="entry name" value="P-loop containing nucleoside triphosphate hydrolases"/>
    <property type="match status" value="1"/>
</dbReference>
<dbReference type="Pfam" id="PF13086">
    <property type="entry name" value="AAA_11"/>
    <property type="match status" value="2"/>
</dbReference>
<dbReference type="InterPro" id="IPR014001">
    <property type="entry name" value="Helicase_ATP-bd"/>
</dbReference>
<dbReference type="Gene3D" id="3.40.50.300">
    <property type="entry name" value="P-loop containing nucleotide triphosphate hydrolases"/>
    <property type="match status" value="3"/>
</dbReference>
<evidence type="ECO:0000256" key="17">
    <source>
        <dbReference type="ARBA" id="ARBA00023204"/>
    </source>
</evidence>
<evidence type="ECO:0000256" key="19">
    <source>
        <dbReference type="ARBA" id="ARBA00023268"/>
    </source>
</evidence>
<dbReference type="Pfam" id="PF08696">
    <property type="entry name" value="Dna2"/>
    <property type="match status" value="1"/>
</dbReference>
<keyword evidence="15" id="KW-0411">Iron-sulfur</keyword>
<dbReference type="GO" id="GO:0016887">
    <property type="term" value="F:ATP hydrolysis activity"/>
    <property type="evidence" value="ECO:0007669"/>
    <property type="project" value="RHEA"/>
</dbReference>
<evidence type="ECO:0000256" key="3">
    <source>
        <dbReference type="ARBA" id="ARBA00007913"/>
    </source>
</evidence>
<dbReference type="GO" id="GO:0046872">
    <property type="term" value="F:metal ion binding"/>
    <property type="evidence" value="ECO:0007669"/>
    <property type="project" value="UniProtKB-KW"/>
</dbReference>
<evidence type="ECO:0000256" key="9">
    <source>
        <dbReference type="ARBA" id="ARBA00022741"/>
    </source>
</evidence>
<evidence type="ECO:0000256" key="16">
    <source>
        <dbReference type="ARBA" id="ARBA00023125"/>
    </source>
</evidence>
<dbReference type="InterPro" id="IPR047187">
    <property type="entry name" value="SF1_C_Upf1"/>
</dbReference>
<protein>
    <recommendedName>
        <fullName evidence="4">DNA helicase</fullName>
        <ecNumber evidence="4">3.6.4.12</ecNumber>
    </recommendedName>
</protein>
<keyword evidence="13" id="KW-0067">ATP-binding</keyword>
<keyword evidence="17" id="KW-0234">DNA repair</keyword>
<dbReference type="Pfam" id="PF13087">
    <property type="entry name" value="AAA_12"/>
    <property type="match status" value="1"/>
</dbReference>
<dbReference type="PROSITE" id="PS51192">
    <property type="entry name" value="HELICASE_ATP_BIND_1"/>
    <property type="match status" value="1"/>
</dbReference>
<dbReference type="CDD" id="cd18808">
    <property type="entry name" value="SF1_C_Upf1"/>
    <property type="match status" value="1"/>
</dbReference>
<evidence type="ECO:0000256" key="5">
    <source>
        <dbReference type="ARBA" id="ARBA00022485"/>
    </source>
</evidence>
<comment type="subcellular location">
    <subcellularLocation>
        <location evidence="2">Nucleus</location>
    </subcellularLocation>
</comment>
<dbReference type="GO" id="GO:0043139">
    <property type="term" value="F:5'-3' DNA helicase activity"/>
    <property type="evidence" value="ECO:0007669"/>
    <property type="project" value="TreeGrafter"/>
</dbReference>
<keyword evidence="14" id="KW-0408">Iron</keyword>
<keyword evidence="24" id="KW-1185">Reference proteome</keyword>
<evidence type="ECO:0000256" key="10">
    <source>
        <dbReference type="ARBA" id="ARBA00022763"/>
    </source>
</evidence>
<name>A0A016S3Q8_9BILA</name>
<feature type="region of interest" description="Disordered" evidence="21">
    <location>
        <begin position="58"/>
        <end position="88"/>
    </location>
</feature>
<keyword evidence="8" id="KW-0479">Metal-binding</keyword>
<gene>
    <name evidence="23" type="primary">Acey_s0306.g1976</name>
    <name evidence="23" type="synonym">Acey-dna-2</name>
    <name evidence="23" type="ORF">Y032_0306g1976</name>
</gene>
<organism evidence="23 24">
    <name type="scientific">Ancylostoma ceylanicum</name>
    <dbReference type="NCBI Taxonomy" id="53326"/>
    <lineage>
        <taxon>Eukaryota</taxon>
        <taxon>Metazoa</taxon>
        <taxon>Ecdysozoa</taxon>
        <taxon>Nematoda</taxon>
        <taxon>Chromadorea</taxon>
        <taxon>Rhabditida</taxon>
        <taxon>Rhabditina</taxon>
        <taxon>Rhabditomorpha</taxon>
        <taxon>Strongyloidea</taxon>
        <taxon>Ancylostomatidae</taxon>
        <taxon>Ancylostomatinae</taxon>
        <taxon>Ancylostoma</taxon>
    </lineage>
</organism>
<dbReference type="InterPro" id="IPR041679">
    <property type="entry name" value="DNA2/NAM7-like_C"/>
</dbReference>
<reference evidence="24" key="1">
    <citation type="journal article" date="2015" name="Nat. Genet.">
        <title>The genome and transcriptome of the zoonotic hookworm Ancylostoma ceylanicum identify infection-specific gene families.</title>
        <authorList>
            <person name="Schwarz E.M."/>
            <person name="Hu Y."/>
            <person name="Antoshechkin I."/>
            <person name="Miller M.M."/>
            <person name="Sternberg P.W."/>
            <person name="Aroian R.V."/>
        </authorList>
    </citation>
    <scope>NUCLEOTIDE SEQUENCE</scope>
    <source>
        <strain evidence="24">HY135</strain>
    </source>
</reference>
<dbReference type="GO" id="GO:0005524">
    <property type="term" value="F:ATP binding"/>
    <property type="evidence" value="ECO:0007669"/>
    <property type="project" value="UniProtKB-KW"/>
</dbReference>
<dbReference type="CDD" id="cd22318">
    <property type="entry name" value="DNA2_N-like"/>
    <property type="match status" value="1"/>
</dbReference>
<sequence length="1184" mass="131139">MLSQVCRNRSLRIFITLHGHSATWLETASKKRPLCNHSIGNGGEITAVSPVKEVKKMKTDELTPIEKQSTPLKRSPKLDAPQTCSSDFSDWDDSPIKQVLPAKGSTAIACSEVAEKENSEFEDSFDEPVHIRSPKVLSPRRPATNLSPLKRSTALRVFTEIGRSPVKKSDSSVSVDRNNSGVAGFPSLCDSKSEVELIVVSVKNEDGLVDLICRSDSGKESVVYLQDHWAELPVGPNTRIRLIGAQPWGESDWLVSNEHGLLIVAPDTLVPCTAIAGSTWCPRKVVLNERFRGQVQANKAMLIGIIMHELFQTALRCPNPRLVTTEWLLGKWQNGLYDEVITQLAAHRFTPSQFETELVPYADVIVGWIQNHLPGGSFYVSNSSTSSVSKVHDIEENIWIPQLGIKGKVDVTLKMHTTAKTQLRPLELKTGKSGQSSEHAAQVMLYSLMLSSRYKEPIGEGSLLYLKDGVTRVVHPRALELKAIINQRNNLALHLSKLNPELLPEPRKDPRFCERCDHATMCSFYQVAVESGERSSNLMYEFAKKNMSHLSENHLEYFKKWIRWILSEWSEDQARRSSGVSDLWRISPEESQIYTTIFHAPLVSGSPAPGATSSFFIAARESKGTCAAFVRIISHVDASTDTSPSYLLTFKSENEISQTAFAPGNICTVSTSTSPAMLLVPVIESSPNSITVRSDRMIDKEEVYHIDVYNSFSTYPTTLGSLLLLMGSDEFSARQRELIVDLAPPSSIRSDAAALPCSVRKILLSSVQANELNEEQRRAVESALVCSDYTLIEGFPGSGKTTTIVTLLRCLLEMKCSVLLAANTHSALDNVVAKLRKYVDASKILRLGKSSSGRSAIAELTLESKLSGADGDKYKTARDILKNTPLVASTCHYVPRDQLFSWRKFDYCIVDEASMVLEPVLLSALAAASRFVLVGDAHQLTPLVQNRKCAEEGMSVSLFERLQVHSGALHSLVSQYRMNSVIGKLSSHLFYEDRLVCGNNSVAEACLANSGCFKESTVEEDPWKVIESGLLRDSVVFVDTRAREQADFAMINDGGGMVHNMGEARLVRDVVERFLKNGVSPSDIGVMCVYRKQVDVIKSILDPGLGIEVNSVDQYQGRDKSVVIWSLVWTDTTGRRCELLRDRRRVNVALTRAKHKLILIGCAESMRSMDIMKRVVDSTKVVEV</sequence>
<evidence type="ECO:0000259" key="22">
    <source>
        <dbReference type="PROSITE" id="PS51192"/>
    </source>
</evidence>
<evidence type="ECO:0000256" key="12">
    <source>
        <dbReference type="ARBA" id="ARBA00022806"/>
    </source>
</evidence>
<keyword evidence="6" id="KW-0235">DNA replication</keyword>
<evidence type="ECO:0000313" key="24">
    <source>
        <dbReference type="Proteomes" id="UP000024635"/>
    </source>
</evidence>
<dbReference type="AlphaFoldDB" id="A0A016S3Q8"/>
<evidence type="ECO:0000256" key="2">
    <source>
        <dbReference type="ARBA" id="ARBA00004123"/>
    </source>
</evidence>
<dbReference type="STRING" id="53326.A0A016S3Q8"/>
<dbReference type="InterPro" id="IPR050534">
    <property type="entry name" value="Coronavir_polyprotein_1ab"/>
</dbReference>
<comment type="similarity">
    <text evidence="3">Belongs to the DNA2/NAM7 helicase family.</text>
</comment>
<evidence type="ECO:0000256" key="4">
    <source>
        <dbReference type="ARBA" id="ARBA00012551"/>
    </source>
</evidence>
<dbReference type="GO" id="GO:0006281">
    <property type="term" value="P:DNA repair"/>
    <property type="evidence" value="ECO:0007669"/>
    <property type="project" value="UniProtKB-KW"/>
</dbReference>
<evidence type="ECO:0000256" key="13">
    <source>
        <dbReference type="ARBA" id="ARBA00022840"/>
    </source>
</evidence>
<keyword evidence="11" id="KW-0378">Hydrolase</keyword>
<dbReference type="EC" id="3.6.4.12" evidence="4"/>
<dbReference type="SMART" id="SM00487">
    <property type="entry name" value="DEXDc"/>
    <property type="match status" value="1"/>
</dbReference>
<evidence type="ECO:0000313" key="23">
    <source>
        <dbReference type="EMBL" id="EYB84962.1"/>
    </source>
</evidence>
<dbReference type="GO" id="GO:0003677">
    <property type="term" value="F:DNA binding"/>
    <property type="evidence" value="ECO:0007669"/>
    <property type="project" value="UniProtKB-KW"/>
</dbReference>
<dbReference type="Proteomes" id="UP000024635">
    <property type="component" value="Unassembled WGS sequence"/>
</dbReference>
<comment type="caution">
    <text evidence="23">The sequence shown here is derived from an EMBL/GenBank/DDBJ whole genome shotgun (WGS) entry which is preliminary data.</text>
</comment>
<dbReference type="PANTHER" id="PTHR43788:SF8">
    <property type="entry name" value="DNA-BINDING PROTEIN SMUBP-2"/>
    <property type="match status" value="1"/>
</dbReference>
<evidence type="ECO:0000256" key="15">
    <source>
        <dbReference type="ARBA" id="ARBA00023014"/>
    </source>
</evidence>
<keyword evidence="5" id="KW-0004">4Fe-4S</keyword>